<evidence type="ECO:0000259" key="4">
    <source>
        <dbReference type="PROSITE" id="PS50991"/>
    </source>
</evidence>
<name>S7TP66_DESML</name>
<dbReference type="STRING" id="897.B2D07_05695"/>
<dbReference type="InterPro" id="IPR013785">
    <property type="entry name" value="Aldolase_TIM"/>
</dbReference>
<proteinExistence type="inferred from homology"/>
<dbReference type="PROSITE" id="PS50991">
    <property type="entry name" value="PYR_CT"/>
    <property type="match status" value="1"/>
</dbReference>
<evidence type="ECO:0000256" key="3">
    <source>
        <dbReference type="ARBA" id="ARBA00023239"/>
    </source>
</evidence>
<dbReference type="Pfam" id="PF00682">
    <property type="entry name" value="HMGL-like"/>
    <property type="match status" value="1"/>
</dbReference>
<dbReference type="eggNOG" id="COG0119">
    <property type="taxonomic scope" value="Bacteria"/>
</dbReference>
<feature type="domain" description="Pyruvate carboxyltransferase" evidence="4">
    <location>
        <begin position="7"/>
        <end position="274"/>
    </location>
</feature>
<evidence type="ECO:0000256" key="2">
    <source>
        <dbReference type="ARBA" id="ARBA00022723"/>
    </source>
</evidence>
<dbReference type="GO" id="GO:0006552">
    <property type="term" value="P:L-leucine catabolic process"/>
    <property type="evidence" value="ECO:0007669"/>
    <property type="project" value="TreeGrafter"/>
</dbReference>
<dbReference type="SUPFAM" id="SSF51569">
    <property type="entry name" value="Aldolase"/>
    <property type="match status" value="1"/>
</dbReference>
<comment type="caution">
    <text evidence="5">The sequence shown here is derived from an EMBL/GenBank/DDBJ whole genome shotgun (WGS) entry which is preliminary data.</text>
</comment>
<organism evidence="5 6">
    <name type="scientific">Desulfococcus multivorans DSM 2059</name>
    <dbReference type="NCBI Taxonomy" id="1121405"/>
    <lineage>
        <taxon>Bacteria</taxon>
        <taxon>Pseudomonadati</taxon>
        <taxon>Thermodesulfobacteriota</taxon>
        <taxon>Desulfobacteria</taxon>
        <taxon>Desulfobacterales</taxon>
        <taxon>Desulfococcaceae</taxon>
        <taxon>Desulfococcus</taxon>
    </lineage>
</organism>
<keyword evidence="5" id="KW-0670">Pyruvate</keyword>
<keyword evidence="6" id="KW-1185">Reference proteome</keyword>
<evidence type="ECO:0000313" key="5">
    <source>
        <dbReference type="EMBL" id="EPR39027.1"/>
    </source>
</evidence>
<evidence type="ECO:0000256" key="1">
    <source>
        <dbReference type="ARBA" id="ARBA00009405"/>
    </source>
</evidence>
<evidence type="ECO:0000313" key="6">
    <source>
        <dbReference type="Proteomes" id="UP000014977"/>
    </source>
</evidence>
<dbReference type="GO" id="GO:0046872">
    <property type="term" value="F:metal ion binding"/>
    <property type="evidence" value="ECO:0007669"/>
    <property type="project" value="UniProtKB-KW"/>
</dbReference>
<dbReference type="PANTHER" id="PTHR42738:SF7">
    <property type="entry name" value="HYDROXYMETHYLGLUTARYL-COA LYASE"/>
    <property type="match status" value="1"/>
</dbReference>
<dbReference type="NCBIfam" id="NF004283">
    <property type="entry name" value="PRK05692.1"/>
    <property type="match status" value="1"/>
</dbReference>
<sequence>MAIPEKVTLVEVGPRDGFQLEPKIIPTDLKLEMITRLAASGLKYIQVASFVNPRRVPQMADADDLVRRLPQMPSVTFFGLALNAVGVERAWLSGLKCIEVSISASDAHSRRNAGLSYASALREGENMASIAAAAGMTVTASVQCAFGCVFEGEISMSRVLDAARMFTAAGVARLTLADTTGMGTPPAVERMLREFDTANLDLPVGLHLHDTRGLGLVNAAVGLRCGVSFFDTALGGMGGCPFVPGAAGNIATEDTAYLMSAMGVETGVDWKAVASCTRRLSAFLGRDLPGKLYRMA</sequence>
<dbReference type="GO" id="GO:0046951">
    <property type="term" value="P:ketone body biosynthetic process"/>
    <property type="evidence" value="ECO:0007669"/>
    <property type="project" value="TreeGrafter"/>
</dbReference>
<dbReference type="Proteomes" id="UP000014977">
    <property type="component" value="Unassembled WGS sequence"/>
</dbReference>
<dbReference type="AlphaFoldDB" id="S7TP66"/>
<keyword evidence="2" id="KW-0479">Metal-binding</keyword>
<reference evidence="5 6" key="1">
    <citation type="journal article" date="2013" name="Genome Announc.">
        <title>Draft genome sequences for three mercury-methylating, sulfate-reducing bacteria.</title>
        <authorList>
            <person name="Brown S.D."/>
            <person name="Hurt R.A.Jr."/>
            <person name="Gilmour C.C."/>
            <person name="Elias D.A."/>
        </authorList>
    </citation>
    <scope>NUCLEOTIDE SEQUENCE [LARGE SCALE GENOMIC DNA]</scope>
    <source>
        <strain evidence="5 6">DSM 2059</strain>
    </source>
</reference>
<dbReference type="GO" id="GO:0016740">
    <property type="term" value="F:transferase activity"/>
    <property type="evidence" value="ECO:0007669"/>
    <property type="project" value="UniProtKB-KW"/>
</dbReference>
<dbReference type="PANTHER" id="PTHR42738">
    <property type="entry name" value="HYDROXYMETHYLGLUTARYL-COA LYASE"/>
    <property type="match status" value="1"/>
</dbReference>
<dbReference type="CDD" id="cd07938">
    <property type="entry name" value="DRE_TIM_HMGL"/>
    <property type="match status" value="1"/>
</dbReference>
<keyword evidence="5" id="KW-0808">Transferase</keyword>
<dbReference type="PATRIC" id="fig|1121405.3.peg.2839"/>
<dbReference type="Gene3D" id="3.20.20.70">
    <property type="entry name" value="Aldolase class I"/>
    <property type="match status" value="1"/>
</dbReference>
<dbReference type="GO" id="GO:0004419">
    <property type="term" value="F:hydroxymethylglutaryl-CoA lyase activity"/>
    <property type="evidence" value="ECO:0007669"/>
    <property type="project" value="TreeGrafter"/>
</dbReference>
<protein>
    <submittedName>
        <fullName evidence="5">Pyruvate carboxyltransferase</fullName>
    </submittedName>
</protein>
<dbReference type="InterPro" id="IPR000891">
    <property type="entry name" value="PYR_CT"/>
</dbReference>
<comment type="similarity">
    <text evidence="1">Belongs to the HMG-CoA lyase family.</text>
</comment>
<dbReference type="InterPro" id="IPR043594">
    <property type="entry name" value="HMGL"/>
</dbReference>
<dbReference type="OrthoDB" id="9784013at2"/>
<dbReference type="RefSeq" id="WP_020877099.1">
    <property type="nucleotide sequence ID" value="NZ_ATHJ01000094.1"/>
</dbReference>
<keyword evidence="3" id="KW-0456">Lyase</keyword>
<accession>S7TP66</accession>
<dbReference type="EMBL" id="ATHJ01000094">
    <property type="protein sequence ID" value="EPR39027.1"/>
    <property type="molecule type" value="Genomic_DNA"/>
</dbReference>
<gene>
    <name evidence="5" type="ORF">dsmv_0437</name>
</gene>